<name>A0AAV3T7D8_9EURY</name>
<protein>
    <submittedName>
        <fullName evidence="2">Uncharacterized protein</fullName>
    </submittedName>
</protein>
<sequence>MAQQEAVSADEDAEAGDDAAEHPPTVELSLYELDVSVRGSESDSLEDVEASAKRLMDYLVEQHHRLEDGPEDHQVI</sequence>
<dbReference type="InterPro" id="IPR058315">
    <property type="entry name" value="DUF8002"/>
</dbReference>
<feature type="region of interest" description="Disordered" evidence="1">
    <location>
        <begin position="1"/>
        <end position="25"/>
    </location>
</feature>
<evidence type="ECO:0000256" key="1">
    <source>
        <dbReference type="SAM" id="MobiDB-lite"/>
    </source>
</evidence>
<accession>A0AAV3T7D8</accession>
<dbReference type="RefSeq" id="WP_343772692.1">
    <property type="nucleotide sequence ID" value="NZ_BAAADV010000001.1"/>
</dbReference>
<dbReference type="Proteomes" id="UP001500420">
    <property type="component" value="Unassembled WGS sequence"/>
</dbReference>
<organism evidence="2 3">
    <name type="scientific">Natronoarchaeum mannanilyticum</name>
    <dbReference type="NCBI Taxonomy" id="926360"/>
    <lineage>
        <taxon>Archaea</taxon>
        <taxon>Methanobacteriati</taxon>
        <taxon>Methanobacteriota</taxon>
        <taxon>Stenosarchaea group</taxon>
        <taxon>Halobacteria</taxon>
        <taxon>Halobacteriales</taxon>
        <taxon>Natronoarchaeaceae</taxon>
    </lineage>
</organism>
<evidence type="ECO:0000313" key="2">
    <source>
        <dbReference type="EMBL" id="GAA0666017.1"/>
    </source>
</evidence>
<dbReference type="AlphaFoldDB" id="A0AAV3T7D8"/>
<reference evidence="2 3" key="1">
    <citation type="journal article" date="2019" name="Int. J. Syst. Evol. Microbiol.">
        <title>The Global Catalogue of Microorganisms (GCM) 10K type strain sequencing project: providing services to taxonomists for standard genome sequencing and annotation.</title>
        <authorList>
            <consortium name="The Broad Institute Genomics Platform"/>
            <consortium name="The Broad Institute Genome Sequencing Center for Infectious Disease"/>
            <person name="Wu L."/>
            <person name="Ma J."/>
        </authorList>
    </citation>
    <scope>NUCLEOTIDE SEQUENCE [LARGE SCALE GENOMIC DNA]</scope>
    <source>
        <strain evidence="2 3">JCM 16328</strain>
    </source>
</reference>
<gene>
    <name evidence="2" type="ORF">GCM10009020_09000</name>
</gene>
<proteinExistence type="predicted"/>
<feature type="compositionally biased region" description="Acidic residues" evidence="1">
    <location>
        <begin position="8"/>
        <end position="18"/>
    </location>
</feature>
<dbReference type="EMBL" id="BAAADV010000001">
    <property type="protein sequence ID" value="GAA0666017.1"/>
    <property type="molecule type" value="Genomic_DNA"/>
</dbReference>
<dbReference type="Pfam" id="PF26009">
    <property type="entry name" value="DUF8002"/>
    <property type="match status" value="1"/>
</dbReference>
<comment type="caution">
    <text evidence="2">The sequence shown here is derived from an EMBL/GenBank/DDBJ whole genome shotgun (WGS) entry which is preliminary data.</text>
</comment>
<keyword evidence="3" id="KW-1185">Reference proteome</keyword>
<evidence type="ECO:0000313" key="3">
    <source>
        <dbReference type="Proteomes" id="UP001500420"/>
    </source>
</evidence>